<evidence type="ECO:0000313" key="8">
    <source>
        <dbReference type="Proteomes" id="UP000192911"/>
    </source>
</evidence>
<dbReference type="InterPro" id="IPR000792">
    <property type="entry name" value="Tscrpt_reg_LuxR_C"/>
</dbReference>
<evidence type="ECO:0000259" key="6">
    <source>
        <dbReference type="PROSITE" id="PS50110"/>
    </source>
</evidence>
<dbReference type="Pfam" id="PF00072">
    <property type="entry name" value="Response_reg"/>
    <property type="match status" value="1"/>
</dbReference>
<keyword evidence="2" id="KW-0238">DNA-binding</keyword>
<dbReference type="EMBL" id="FXAH01000011">
    <property type="protein sequence ID" value="SMF57762.1"/>
    <property type="molecule type" value="Genomic_DNA"/>
</dbReference>
<dbReference type="RefSeq" id="WP_085228938.1">
    <property type="nucleotide sequence ID" value="NZ_BSQD01000008.1"/>
</dbReference>
<evidence type="ECO:0000259" key="5">
    <source>
        <dbReference type="PROSITE" id="PS50043"/>
    </source>
</evidence>
<dbReference type="AlphaFoldDB" id="A0A1X7FS38"/>
<dbReference type="OrthoDB" id="9802186at2"/>
<keyword evidence="1" id="KW-0805">Transcription regulation</keyword>
<dbReference type="SMART" id="SM00448">
    <property type="entry name" value="REC"/>
    <property type="match status" value="1"/>
</dbReference>
<dbReference type="Gene3D" id="1.10.10.10">
    <property type="entry name" value="Winged helix-like DNA-binding domain superfamily/Winged helix DNA-binding domain"/>
    <property type="match status" value="1"/>
</dbReference>
<dbReference type="GO" id="GO:0006355">
    <property type="term" value="P:regulation of DNA-templated transcription"/>
    <property type="evidence" value="ECO:0007669"/>
    <property type="project" value="InterPro"/>
</dbReference>
<dbReference type="SUPFAM" id="SSF52172">
    <property type="entry name" value="CheY-like"/>
    <property type="match status" value="1"/>
</dbReference>
<dbReference type="SUPFAM" id="SSF46894">
    <property type="entry name" value="C-terminal effector domain of the bipartite response regulators"/>
    <property type="match status" value="1"/>
</dbReference>
<dbReference type="InterPro" id="IPR016032">
    <property type="entry name" value="Sig_transdc_resp-reg_C-effctor"/>
</dbReference>
<dbReference type="PANTHER" id="PTHR44688:SF16">
    <property type="entry name" value="DNA-BINDING TRANSCRIPTIONAL ACTIVATOR DEVR_DOSR"/>
    <property type="match status" value="1"/>
</dbReference>
<keyword evidence="8" id="KW-1185">Reference proteome</keyword>
<feature type="domain" description="HTH luxR-type" evidence="5">
    <location>
        <begin position="142"/>
        <end position="207"/>
    </location>
</feature>
<dbReference type="PROSITE" id="PS50110">
    <property type="entry name" value="RESPONSE_REGULATORY"/>
    <property type="match status" value="1"/>
</dbReference>
<name>A0A1X7FS38_TRICW</name>
<feature type="domain" description="Response regulatory" evidence="6">
    <location>
        <begin position="13"/>
        <end position="126"/>
    </location>
</feature>
<dbReference type="Proteomes" id="UP000192911">
    <property type="component" value="Unassembled WGS sequence"/>
</dbReference>
<protein>
    <submittedName>
        <fullName evidence="7">Two component transcriptional regulator, LuxR family</fullName>
    </submittedName>
</protein>
<dbReference type="CDD" id="cd17537">
    <property type="entry name" value="REC_FixJ"/>
    <property type="match status" value="1"/>
</dbReference>
<evidence type="ECO:0000256" key="4">
    <source>
        <dbReference type="PROSITE-ProRule" id="PRU00169"/>
    </source>
</evidence>
<dbReference type="InterPro" id="IPR036388">
    <property type="entry name" value="WH-like_DNA-bd_sf"/>
</dbReference>
<gene>
    <name evidence="7" type="ORF">SAMN06295900_11130</name>
</gene>
<feature type="modified residue" description="4-aspartylphosphate" evidence="4">
    <location>
        <position position="62"/>
    </location>
</feature>
<dbReference type="PANTHER" id="PTHR44688">
    <property type="entry name" value="DNA-BINDING TRANSCRIPTIONAL ACTIVATOR DEVR_DOSR"/>
    <property type="match status" value="1"/>
</dbReference>
<dbReference type="GO" id="GO:0000160">
    <property type="term" value="P:phosphorelay signal transduction system"/>
    <property type="evidence" value="ECO:0007669"/>
    <property type="project" value="InterPro"/>
</dbReference>
<dbReference type="GeneID" id="95552876"/>
<dbReference type="GO" id="GO:0003677">
    <property type="term" value="F:DNA binding"/>
    <property type="evidence" value="ECO:0007669"/>
    <property type="project" value="UniProtKB-KW"/>
</dbReference>
<dbReference type="CDD" id="cd06170">
    <property type="entry name" value="LuxR_C_like"/>
    <property type="match status" value="1"/>
</dbReference>
<dbReference type="InterPro" id="IPR011006">
    <property type="entry name" value="CheY-like_superfamily"/>
</dbReference>
<evidence type="ECO:0000313" key="7">
    <source>
        <dbReference type="EMBL" id="SMF57762.1"/>
    </source>
</evidence>
<accession>A0A1X7FS38</accession>
<keyword evidence="3" id="KW-0804">Transcription</keyword>
<organism evidence="7 8">
    <name type="scientific">Trinickia caryophylli</name>
    <name type="common">Paraburkholderia caryophylli</name>
    <dbReference type="NCBI Taxonomy" id="28094"/>
    <lineage>
        <taxon>Bacteria</taxon>
        <taxon>Pseudomonadati</taxon>
        <taxon>Pseudomonadota</taxon>
        <taxon>Betaproteobacteria</taxon>
        <taxon>Burkholderiales</taxon>
        <taxon>Burkholderiaceae</taxon>
        <taxon>Trinickia</taxon>
    </lineage>
</organism>
<dbReference type="PRINTS" id="PR00038">
    <property type="entry name" value="HTHLUXR"/>
</dbReference>
<evidence type="ECO:0000256" key="1">
    <source>
        <dbReference type="ARBA" id="ARBA00023015"/>
    </source>
</evidence>
<dbReference type="PROSITE" id="PS50043">
    <property type="entry name" value="HTH_LUXR_2"/>
    <property type="match status" value="1"/>
</dbReference>
<evidence type="ECO:0000256" key="3">
    <source>
        <dbReference type="ARBA" id="ARBA00023163"/>
    </source>
</evidence>
<dbReference type="SMART" id="SM00421">
    <property type="entry name" value="HTH_LUXR"/>
    <property type="match status" value="1"/>
</dbReference>
<reference evidence="8" key="1">
    <citation type="submission" date="2017-04" db="EMBL/GenBank/DDBJ databases">
        <authorList>
            <person name="Varghese N."/>
            <person name="Submissions S."/>
        </authorList>
    </citation>
    <scope>NUCLEOTIDE SEQUENCE [LARGE SCALE GENOMIC DNA]</scope>
    <source>
        <strain evidence="8">Ballard 720</strain>
    </source>
</reference>
<dbReference type="Pfam" id="PF00196">
    <property type="entry name" value="GerE"/>
    <property type="match status" value="1"/>
</dbReference>
<keyword evidence="4" id="KW-0597">Phosphoprotein</keyword>
<sequence length="219" mass="24269">MINGTPDQARESIVYVVDDDQDMREAITVLLNSVDVAAQTFGSVNEFLAFDMPDIPSCLILDVRLRGQSGLAAQDQIARQRRLPIIFVTAHGDIEMSVTAMKGGAIDFLSKPFRGQDMLDAVADALAKDKTRREAERWFEILRARYESLTAREREVMALVAKGLLNKQIAAEMALSEMTVKLHRAQAMKKMEARSLADFVLKADALGLVGTRGPKHTLH</sequence>
<dbReference type="InterPro" id="IPR001789">
    <property type="entry name" value="Sig_transdc_resp-reg_receiver"/>
</dbReference>
<dbReference type="STRING" id="28094.SAMN06295900_11130"/>
<dbReference type="Gene3D" id="3.40.50.2300">
    <property type="match status" value="1"/>
</dbReference>
<evidence type="ECO:0000256" key="2">
    <source>
        <dbReference type="ARBA" id="ARBA00023125"/>
    </source>
</evidence>
<proteinExistence type="predicted"/>